<gene>
    <name evidence="1" type="ORF">ACFO4O_14315</name>
</gene>
<sequence length="102" mass="11290">MSNNAPVPAAMTEHMSEHSHHDMNDAGVEMADMALSPMMSMACECCDEQCQCLVAFMSIAILLDSPVQAPYAQNMFQLPDYQSRFVELVIALPPRPPKLSFI</sequence>
<accession>A0ABV9LZK4</accession>
<protein>
    <submittedName>
        <fullName evidence="1">Uncharacterized protein</fullName>
    </submittedName>
</protein>
<dbReference type="RefSeq" id="WP_382409736.1">
    <property type="nucleotide sequence ID" value="NZ_JBHSGU010000009.1"/>
</dbReference>
<proteinExistence type="predicted"/>
<name>A0ABV9LZK4_9ALTE</name>
<reference evidence="2" key="1">
    <citation type="journal article" date="2019" name="Int. J. Syst. Evol. Microbiol.">
        <title>The Global Catalogue of Microorganisms (GCM) 10K type strain sequencing project: providing services to taxonomists for standard genome sequencing and annotation.</title>
        <authorList>
            <consortium name="The Broad Institute Genomics Platform"/>
            <consortium name="The Broad Institute Genome Sequencing Center for Infectious Disease"/>
            <person name="Wu L."/>
            <person name="Ma J."/>
        </authorList>
    </citation>
    <scope>NUCLEOTIDE SEQUENCE [LARGE SCALE GENOMIC DNA]</scope>
    <source>
        <strain evidence="2">KACC 12507</strain>
    </source>
</reference>
<keyword evidence="2" id="KW-1185">Reference proteome</keyword>
<dbReference type="EMBL" id="JBHSGU010000009">
    <property type="protein sequence ID" value="MFC4701341.1"/>
    <property type="molecule type" value="Genomic_DNA"/>
</dbReference>
<comment type="caution">
    <text evidence="1">The sequence shown here is derived from an EMBL/GenBank/DDBJ whole genome shotgun (WGS) entry which is preliminary data.</text>
</comment>
<evidence type="ECO:0000313" key="1">
    <source>
        <dbReference type="EMBL" id="MFC4701341.1"/>
    </source>
</evidence>
<evidence type="ECO:0000313" key="2">
    <source>
        <dbReference type="Proteomes" id="UP001595897"/>
    </source>
</evidence>
<organism evidence="1 2">
    <name type="scientific">Glaciecola siphonariae</name>
    <dbReference type="NCBI Taxonomy" id="521012"/>
    <lineage>
        <taxon>Bacteria</taxon>
        <taxon>Pseudomonadati</taxon>
        <taxon>Pseudomonadota</taxon>
        <taxon>Gammaproteobacteria</taxon>
        <taxon>Alteromonadales</taxon>
        <taxon>Alteromonadaceae</taxon>
        <taxon>Glaciecola</taxon>
    </lineage>
</organism>
<dbReference type="Proteomes" id="UP001595897">
    <property type="component" value="Unassembled WGS sequence"/>
</dbReference>